<evidence type="ECO:0000256" key="4">
    <source>
        <dbReference type="ARBA" id="ARBA00022801"/>
    </source>
</evidence>
<comment type="similarity">
    <text evidence="2">Belongs to the glycosyl hydrolase 5 (cellulase A) family.</text>
</comment>
<feature type="domain" description="Glycoside hydrolase family 5" evidence="6">
    <location>
        <begin position="9"/>
        <end position="83"/>
    </location>
</feature>
<dbReference type="PANTHER" id="PTHR31451">
    <property type="match status" value="1"/>
</dbReference>
<evidence type="ECO:0000313" key="8">
    <source>
        <dbReference type="Proteomes" id="UP001280121"/>
    </source>
</evidence>
<organism evidence="7 8">
    <name type="scientific">Dipteronia dyeriana</name>
    <dbReference type="NCBI Taxonomy" id="168575"/>
    <lineage>
        <taxon>Eukaryota</taxon>
        <taxon>Viridiplantae</taxon>
        <taxon>Streptophyta</taxon>
        <taxon>Embryophyta</taxon>
        <taxon>Tracheophyta</taxon>
        <taxon>Spermatophyta</taxon>
        <taxon>Magnoliopsida</taxon>
        <taxon>eudicotyledons</taxon>
        <taxon>Gunneridae</taxon>
        <taxon>Pentapetalae</taxon>
        <taxon>rosids</taxon>
        <taxon>malvids</taxon>
        <taxon>Sapindales</taxon>
        <taxon>Sapindaceae</taxon>
        <taxon>Hippocastanoideae</taxon>
        <taxon>Acereae</taxon>
        <taxon>Dipteronia</taxon>
    </lineage>
</organism>
<evidence type="ECO:0000256" key="3">
    <source>
        <dbReference type="ARBA" id="ARBA00012706"/>
    </source>
</evidence>
<accession>A0AAD9XGN1</accession>
<evidence type="ECO:0000256" key="2">
    <source>
        <dbReference type="ARBA" id="ARBA00005641"/>
    </source>
</evidence>
<protein>
    <recommendedName>
        <fullName evidence="3">mannan endo-1,4-beta-mannosidase</fullName>
        <ecNumber evidence="3">3.2.1.78</ecNumber>
    </recommendedName>
</protein>
<dbReference type="EC" id="3.2.1.78" evidence="3"/>
<sequence>MHVAVQPSERYKITKVFREAAAAGLSVCRTWAFSDRGDQALQISPGVYSESVFQGFDFVISEAKKYGLKLILSLSNNYHGFGGRPSM</sequence>
<dbReference type="Proteomes" id="UP001280121">
    <property type="component" value="Unassembled WGS sequence"/>
</dbReference>
<dbReference type="InterPro" id="IPR017853">
    <property type="entry name" value="GH"/>
</dbReference>
<dbReference type="GO" id="GO:0016985">
    <property type="term" value="F:mannan endo-1,4-beta-mannosidase activity"/>
    <property type="evidence" value="ECO:0007669"/>
    <property type="project" value="UniProtKB-EC"/>
</dbReference>
<dbReference type="InterPro" id="IPR045053">
    <property type="entry name" value="MAN-like"/>
</dbReference>
<proteinExistence type="inferred from homology"/>
<dbReference type="AlphaFoldDB" id="A0AAD9XGN1"/>
<evidence type="ECO:0000256" key="5">
    <source>
        <dbReference type="ARBA" id="ARBA00023295"/>
    </source>
</evidence>
<gene>
    <name evidence="7" type="ORF">Ddye_005369</name>
</gene>
<evidence type="ECO:0000313" key="7">
    <source>
        <dbReference type="EMBL" id="KAK2658836.1"/>
    </source>
</evidence>
<evidence type="ECO:0000259" key="6">
    <source>
        <dbReference type="Pfam" id="PF26410"/>
    </source>
</evidence>
<keyword evidence="8" id="KW-1185">Reference proteome</keyword>
<evidence type="ECO:0000256" key="1">
    <source>
        <dbReference type="ARBA" id="ARBA00001678"/>
    </source>
</evidence>
<dbReference type="PANTHER" id="PTHR31451:SF53">
    <property type="entry name" value="MANNAN ENDO-1,4-BETA-MANNOSIDASE"/>
    <property type="match status" value="1"/>
</dbReference>
<comment type="catalytic activity">
    <reaction evidence="1">
        <text>Random hydrolysis of (1-&gt;4)-beta-D-mannosidic linkages in mannans, galactomannans and glucomannans.</text>
        <dbReference type="EC" id="3.2.1.78"/>
    </reaction>
</comment>
<keyword evidence="5" id="KW-0326">Glycosidase</keyword>
<dbReference type="Gene3D" id="3.20.20.80">
    <property type="entry name" value="Glycosidases"/>
    <property type="match status" value="1"/>
</dbReference>
<reference evidence="7" key="1">
    <citation type="journal article" date="2023" name="Plant J.">
        <title>Genome sequences and population genomics provide insights into the demographic history, inbreeding, and mutation load of two 'living fossil' tree species of Dipteronia.</title>
        <authorList>
            <person name="Feng Y."/>
            <person name="Comes H.P."/>
            <person name="Chen J."/>
            <person name="Zhu S."/>
            <person name="Lu R."/>
            <person name="Zhang X."/>
            <person name="Li P."/>
            <person name="Qiu J."/>
            <person name="Olsen K.M."/>
            <person name="Qiu Y."/>
        </authorList>
    </citation>
    <scope>NUCLEOTIDE SEQUENCE</scope>
    <source>
        <strain evidence="7">KIB01</strain>
    </source>
</reference>
<comment type="caution">
    <text evidence="7">The sequence shown here is derived from an EMBL/GenBank/DDBJ whole genome shotgun (WGS) entry which is preliminary data.</text>
</comment>
<dbReference type="Pfam" id="PF26410">
    <property type="entry name" value="GH5_mannosidase"/>
    <property type="match status" value="1"/>
</dbReference>
<dbReference type="SUPFAM" id="SSF51445">
    <property type="entry name" value="(Trans)glycosidases"/>
    <property type="match status" value="1"/>
</dbReference>
<name>A0AAD9XGN1_9ROSI</name>
<dbReference type="EMBL" id="JANJYI010000002">
    <property type="protein sequence ID" value="KAK2658836.1"/>
    <property type="molecule type" value="Genomic_DNA"/>
</dbReference>
<dbReference type="InterPro" id="IPR001547">
    <property type="entry name" value="Glyco_hydro_5"/>
</dbReference>
<keyword evidence="4" id="KW-0378">Hydrolase</keyword>